<keyword evidence="6" id="KW-0966">Cell projection</keyword>
<comment type="function">
    <text evidence="3">Flagellin is the subunit protein which polymerizes to form the filaments of bacterial flagella.</text>
</comment>
<evidence type="ECO:0000313" key="7">
    <source>
        <dbReference type="Proteomes" id="UP000279673"/>
    </source>
</evidence>
<proteinExistence type="inferred from homology"/>
<dbReference type="InterPro" id="IPR001492">
    <property type="entry name" value="Flagellin"/>
</dbReference>
<evidence type="ECO:0000259" key="4">
    <source>
        <dbReference type="Pfam" id="PF00669"/>
    </source>
</evidence>
<keyword evidence="3" id="KW-0964">Secreted</keyword>
<dbReference type="InterPro" id="IPR046358">
    <property type="entry name" value="Flagellin_C"/>
</dbReference>
<dbReference type="Proteomes" id="UP000279673">
    <property type="component" value="Unassembled WGS sequence"/>
</dbReference>
<evidence type="ECO:0000313" key="6">
    <source>
        <dbReference type="EMBL" id="RLL64024.1"/>
    </source>
</evidence>
<protein>
    <recommendedName>
        <fullName evidence="3">Flagellin</fullName>
    </recommendedName>
</protein>
<name>A0A421BLV2_9RHOB</name>
<keyword evidence="6" id="KW-0282">Flagellum</keyword>
<dbReference type="InterPro" id="IPR001029">
    <property type="entry name" value="Flagellin_N"/>
</dbReference>
<dbReference type="PANTHER" id="PTHR42792:SF2">
    <property type="entry name" value="FLAGELLIN"/>
    <property type="match status" value="1"/>
</dbReference>
<dbReference type="EMBL" id="RCHI01000012">
    <property type="protein sequence ID" value="RLL64024.1"/>
    <property type="molecule type" value="Genomic_DNA"/>
</dbReference>
<keyword evidence="7" id="KW-1185">Reference proteome</keyword>
<feature type="domain" description="Flagellin N-terminal" evidence="4">
    <location>
        <begin position="4"/>
        <end position="138"/>
    </location>
</feature>
<organism evidence="6 7">
    <name type="scientific">Paenirhodobacter hankyongi</name>
    <dbReference type="NCBI Taxonomy" id="2294033"/>
    <lineage>
        <taxon>Bacteria</taxon>
        <taxon>Pseudomonadati</taxon>
        <taxon>Pseudomonadota</taxon>
        <taxon>Alphaproteobacteria</taxon>
        <taxon>Rhodobacterales</taxon>
        <taxon>Rhodobacter group</taxon>
        <taxon>Paenirhodobacter</taxon>
    </lineage>
</organism>
<accession>A0A421BLV2</accession>
<dbReference type="Gene3D" id="1.20.1330.10">
    <property type="entry name" value="f41 fragment of flagellin, N-terminal domain"/>
    <property type="match status" value="2"/>
</dbReference>
<comment type="subcellular location">
    <subcellularLocation>
        <location evidence="3">Secreted</location>
    </subcellularLocation>
    <subcellularLocation>
        <location evidence="3">Bacterial flagellum</location>
    </subcellularLocation>
</comment>
<reference evidence="6 7" key="1">
    <citation type="submission" date="2018-10" db="EMBL/GenBank/DDBJ databases">
        <title>Rhodobacter sp . BO-81.</title>
        <authorList>
            <person name="Im W.T."/>
        </authorList>
    </citation>
    <scope>NUCLEOTIDE SEQUENCE [LARGE SCALE GENOMIC DNA]</scope>
    <source>
        <strain evidence="6 7">BO-81</strain>
    </source>
</reference>
<dbReference type="PANTHER" id="PTHR42792">
    <property type="entry name" value="FLAGELLIN"/>
    <property type="match status" value="1"/>
</dbReference>
<dbReference type="GO" id="GO:0005198">
    <property type="term" value="F:structural molecule activity"/>
    <property type="evidence" value="ECO:0007669"/>
    <property type="project" value="UniProtKB-UniRule"/>
</dbReference>
<comment type="caution">
    <text evidence="6">The sequence shown here is derived from an EMBL/GenBank/DDBJ whole genome shotgun (WGS) entry which is preliminary data.</text>
</comment>
<comment type="similarity">
    <text evidence="1 3">Belongs to the bacterial flagellin family.</text>
</comment>
<evidence type="ECO:0000256" key="1">
    <source>
        <dbReference type="ARBA" id="ARBA00005709"/>
    </source>
</evidence>
<keyword evidence="2 3" id="KW-0975">Bacterial flagellum</keyword>
<dbReference type="AlphaFoldDB" id="A0A421BLV2"/>
<evidence type="ECO:0000256" key="3">
    <source>
        <dbReference type="RuleBase" id="RU362073"/>
    </source>
</evidence>
<dbReference type="Pfam" id="PF00700">
    <property type="entry name" value="Flagellin_C"/>
    <property type="match status" value="1"/>
</dbReference>
<feature type="domain" description="Flagellin C-terminal" evidence="5">
    <location>
        <begin position="323"/>
        <end position="408"/>
    </location>
</feature>
<evidence type="ECO:0000256" key="2">
    <source>
        <dbReference type="ARBA" id="ARBA00023143"/>
    </source>
</evidence>
<dbReference type="Pfam" id="PF00669">
    <property type="entry name" value="Flagellin_N"/>
    <property type="match status" value="1"/>
</dbReference>
<sequence length="409" mass="41635">MSSILTNTSAMVALQTLKGINSNLSKTQGEISTGKSVGTAKDNAAVWAISKVMEADVKGFQGISDSLSLGESTVAVARQASETVTDLLTKMQAKIVSAQDENQDRSKIQTDVDALKAQIASVVSSAQFNGLNLIDGSKASTNILSSLDRTLGGDVSAAYISVAGVDFSAGSYTARSVFATGSGASGALSTAGADTTAFSLGATTGAGAIVVDGTVAGLAAGDSISVNIGNQSATYTVTEDDLRAGVDKSESIAFGLKNAIDALGISGLTVTYDDTTTTGTLNLSNTSANALTVTGQYKNADSGDLSLLATIDVTDDSTLAAQLTNIEKMIDSATTAAANFGSVESRLETQADFVSKLTDAMKTGIGALVDADMEEASARLQALQTQQQLGIQSLSIANQQPQNILSLFK</sequence>
<keyword evidence="6" id="KW-0969">Cilium</keyword>
<dbReference type="GO" id="GO:0009288">
    <property type="term" value="C:bacterial-type flagellum"/>
    <property type="evidence" value="ECO:0007669"/>
    <property type="project" value="UniProtKB-SubCell"/>
</dbReference>
<evidence type="ECO:0000259" key="5">
    <source>
        <dbReference type="Pfam" id="PF00700"/>
    </source>
</evidence>
<dbReference type="RefSeq" id="WP_121534011.1">
    <property type="nucleotide sequence ID" value="NZ_RCHI01000012.1"/>
</dbReference>
<gene>
    <name evidence="6" type="ORF">DYS74_12410</name>
</gene>
<dbReference type="GO" id="GO:0005576">
    <property type="term" value="C:extracellular region"/>
    <property type="evidence" value="ECO:0007669"/>
    <property type="project" value="UniProtKB-SubCell"/>
</dbReference>
<dbReference type="SUPFAM" id="SSF64518">
    <property type="entry name" value="Phase 1 flagellin"/>
    <property type="match status" value="1"/>
</dbReference>